<protein>
    <recommendedName>
        <fullName evidence="4">Secreted protein</fullName>
    </recommendedName>
</protein>
<dbReference type="AlphaFoldDB" id="A0AA39HBX4"/>
<evidence type="ECO:0000313" key="3">
    <source>
        <dbReference type="Proteomes" id="UP001175271"/>
    </source>
</evidence>
<dbReference type="EMBL" id="JAUCMV010000004">
    <property type="protein sequence ID" value="KAK0402401.1"/>
    <property type="molecule type" value="Genomic_DNA"/>
</dbReference>
<name>A0AA39HBX4_9BILA</name>
<keyword evidence="1" id="KW-0732">Signal</keyword>
<feature type="chain" id="PRO_5041365796" description="Secreted protein" evidence="1">
    <location>
        <begin position="22"/>
        <end position="94"/>
    </location>
</feature>
<keyword evidence="3" id="KW-1185">Reference proteome</keyword>
<organism evidence="2 3">
    <name type="scientific">Steinernema hermaphroditum</name>
    <dbReference type="NCBI Taxonomy" id="289476"/>
    <lineage>
        <taxon>Eukaryota</taxon>
        <taxon>Metazoa</taxon>
        <taxon>Ecdysozoa</taxon>
        <taxon>Nematoda</taxon>
        <taxon>Chromadorea</taxon>
        <taxon>Rhabditida</taxon>
        <taxon>Tylenchina</taxon>
        <taxon>Panagrolaimomorpha</taxon>
        <taxon>Strongyloidoidea</taxon>
        <taxon>Steinernematidae</taxon>
        <taxon>Steinernema</taxon>
    </lineage>
</organism>
<comment type="caution">
    <text evidence="2">The sequence shown here is derived from an EMBL/GenBank/DDBJ whole genome shotgun (WGS) entry which is preliminary data.</text>
</comment>
<dbReference type="Proteomes" id="UP001175271">
    <property type="component" value="Unassembled WGS sequence"/>
</dbReference>
<gene>
    <name evidence="2" type="ORF">QR680_016314</name>
</gene>
<sequence length="94" mass="10767">MVRYVFFSRLFLEFLPTIVDMILVSTSDVTLTTYIGPYPNVGFSMECCVSTFFYYKVLTKNTYSVTTSWQRQSAIRSSSQSVPSQVRPLDVPNL</sequence>
<proteinExistence type="predicted"/>
<evidence type="ECO:0000313" key="2">
    <source>
        <dbReference type="EMBL" id="KAK0402401.1"/>
    </source>
</evidence>
<accession>A0AA39HBX4</accession>
<feature type="signal peptide" evidence="1">
    <location>
        <begin position="1"/>
        <end position="21"/>
    </location>
</feature>
<reference evidence="2" key="1">
    <citation type="submission" date="2023-06" db="EMBL/GenBank/DDBJ databases">
        <title>Genomic analysis of the entomopathogenic nematode Steinernema hermaphroditum.</title>
        <authorList>
            <person name="Schwarz E.M."/>
            <person name="Heppert J.K."/>
            <person name="Baniya A."/>
            <person name="Schwartz H.T."/>
            <person name="Tan C.-H."/>
            <person name="Antoshechkin I."/>
            <person name="Sternberg P.W."/>
            <person name="Goodrich-Blair H."/>
            <person name="Dillman A.R."/>
        </authorList>
    </citation>
    <scope>NUCLEOTIDE SEQUENCE</scope>
    <source>
        <strain evidence="2">PS9179</strain>
        <tissue evidence="2">Whole animal</tissue>
    </source>
</reference>
<evidence type="ECO:0008006" key="4">
    <source>
        <dbReference type="Google" id="ProtNLM"/>
    </source>
</evidence>
<evidence type="ECO:0000256" key="1">
    <source>
        <dbReference type="SAM" id="SignalP"/>
    </source>
</evidence>